<gene>
    <name evidence="1" type="ORF">SFRICE_032202</name>
</gene>
<dbReference type="AlphaFoldDB" id="A0A2H1WMZ2"/>
<name>A0A2H1WMZ2_SPOFR</name>
<accession>A0A2H1WMZ2</accession>
<sequence>MTSTALGEARGSVRLLLTKNHPVPTPAFRAGAPVNLLGSPQLRTTVQSRNQFLYIGKRADGSPDGKQPPIAYGHPKHQRRYNCVAGLLEIRNLRVVGDSGIEKIGDLVRDLREKASSPALGEARGSVRLLLTKNHFVLTSAFQARAPVKPAR</sequence>
<reference evidence="1" key="1">
    <citation type="submission" date="2016-07" db="EMBL/GenBank/DDBJ databases">
        <authorList>
            <person name="Bretaudeau A."/>
        </authorList>
    </citation>
    <scope>NUCLEOTIDE SEQUENCE</scope>
    <source>
        <strain evidence="1">Rice</strain>
        <tissue evidence="1">Whole body</tissue>
    </source>
</reference>
<organism evidence="1">
    <name type="scientific">Spodoptera frugiperda</name>
    <name type="common">Fall armyworm</name>
    <dbReference type="NCBI Taxonomy" id="7108"/>
    <lineage>
        <taxon>Eukaryota</taxon>
        <taxon>Metazoa</taxon>
        <taxon>Ecdysozoa</taxon>
        <taxon>Arthropoda</taxon>
        <taxon>Hexapoda</taxon>
        <taxon>Insecta</taxon>
        <taxon>Pterygota</taxon>
        <taxon>Neoptera</taxon>
        <taxon>Endopterygota</taxon>
        <taxon>Lepidoptera</taxon>
        <taxon>Glossata</taxon>
        <taxon>Ditrysia</taxon>
        <taxon>Noctuoidea</taxon>
        <taxon>Noctuidae</taxon>
        <taxon>Amphipyrinae</taxon>
        <taxon>Spodoptera</taxon>
    </lineage>
</organism>
<dbReference type="EMBL" id="ODYU01009788">
    <property type="protein sequence ID" value="SOQ54443.1"/>
    <property type="molecule type" value="Genomic_DNA"/>
</dbReference>
<proteinExistence type="predicted"/>
<protein>
    <submittedName>
        <fullName evidence="1">SFRICE_032202</fullName>
    </submittedName>
</protein>
<evidence type="ECO:0000313" key="1">
    <source>
        <dbReference type="EMBL" id="SOQ54443.1"/>
    </source>
</evidence>